<reference evidence="2" key="1">
    <citation type="journal article" date="2011" name="PLoS Biol.">
        <title>Gene gain and loss during evolution of obligate parasitism in the white rust pathogen of Arabidopsis thaliana.</title>
        <authorList>
            <person name="Kemen E."/>
            <person name="Gardiner A."/>
            <person name="Schultz-Larsen T."/>
            <person name="Kemen A.C."/>
            <person name="Balmuth A.L."/>
            <person name="Robert-Seilaniantz A."/>
            <person name="Bailey K."/>
            <person name="Holub E."/>
            <person name="Studholme D.J."/>
            <person name="Maclean D."/>
            <person name="Jones J.D."/>
        </authorList>
    </citation>
    <scope>NUCLEOTIDE SEQUENCE</scope>
</reference>
<reference evidence="2" key="2">
    <citation type="submission" date="2011-02" db="EMBL/GenBank/DDBJ databases">
        <authorList>
            <person name="MacLean D."/>
        </authorList>
    </citation>
    <scope>NUCLEOTIDE SEQUENCE</scope>
</reference>
<evidence type="ECO:0000313" key="2">
    <source>
        <dbReference type="EMBL" id="CCA17021.1"/>
    </source>
</evidence>
<name>F0W7C2_9STRA</name>
<dbReference type="AlphaFoldDB" id="F0W7C2"/>
<dbReference type="HOGENOM" id="CLU_1743880_0_0_1"/>
<proteinExistence type="predicted"/>
<evidence type="ECO:0000256" key="1">
    <source>
        <dbReference type="SAM" id="MobiDB-lite"/>
    </source>
</evidence>
<gene>
    <name evidence="2" type="primary">AlNc14C29G2742</name>
    <name evidence="2" type="ORF">ALNC14_031640</name>
</gene>
<protein>
    <submittedName>
        <fullName evidence="2">AlNc14C29G2742 protein</fullName>
    </submittedName>
</protein>
<feature type="region of interest" description="Disordered" evidence="1">
    <location>
        <begin position="1"/>
        <end position="22"/>
    </location>
</feature>
<accession>F0W7C2</accession>
<feature type="compositionally biased region" description="Polar residues" evidence="1">
    <location>
        <begin position="76"/>
        <end position="93"/>
    </location>
</feature>
<sequence length="150" mass="16748">MGPPKIPPVKTIEDSEGEDESKMDQMMKLLQTLGNRLDELEVECSVIPPVPVLPKRGESVFEARINEVQGLKKSSLDASPMQQRGNRMGQSFDQTMHGRTHWSEFSDFKGREACNSAIRRNGSLLGTWTAIYPEKTSFFVATVIRTASFG</sequence>
<feature type="region of interest" description="Disordered" evidence="1">
    <location>
        <begin position="72"/>
        <end position="93"/>
    </location>
</feature>
<organism evidence="2">
    <name type="scientific">Albugo laibachii Nc14</name>
    <dbReference type="NCBI Taxonomy" id="890382"/>
    <lineage>
        <taxon>Eukaryota</taxon>
        <taxon>Sar</taxon>
        <taxon>Stramenopiles</taxon>
        <taxon>Oomycota</taxon>
        <taxon>Peronosporomycetes</taxon>
        <taxon>Albuginales</taxon>
        <taxon>Albuginaceae</taxon>
        <taxon>Albugo</taxon>
    </lineage>
</organism>
<dbReference type="EMBL" id="FR824074">
    <property type="protein sequence ID" value="CCA17021.1"/>
    <property type="molecule type" value="Genomic_DNA"/>
</dbReference>